<evidence type="ECO:0000256" key="4">
    <source>
        <dbReference type="ARBA" id="ARBA00023136"/>
    </source>
</evidence>
<dbReference type="AlphaFoldDB" id="A0A517SUM6"/>
<dbReference type="OrthoDB" id="2987623at2"/>
<keyword evidence="2 6" id="KW-0812">Transmembrane</keyword>
<name>A0A517SUM6_9BACT</name>
<keyword evidence="3 6" id="KW-1133">Transmembrane helix</keyword>
<feature type="transmembrane region" description="Helical" evidence="6">
    <location>
        <begin position="175"/>
        <end position="202"/>
    </location>
</feature>
<feature type="region of interest" description="Disordered" evidence="5">
    <location>
        <begin position="1"/>
        <end position="30"/>
    </location>
</feature>
<evidence type="ECO:0000256" key="1">
    <source>
        <dbReference type="ARBA" id="ARBA00004141"/>
    </source>
</evidence>
<feature type="transmembrane region" description="Helical" evidence="6">
    <location>
        <begin position="132"/>
        <end position="155"/>
    </location>
</feature>
<evidence type="ECO:0000256" key="6">
    <source>
        <dbReference type="SAM" id="Phobius"/>
    </source>
</evidence>
<evidence type="ECO:0000259" key="7">
    <source>
        <dbReference type="Pfam" id="PF04893"/>
    </source>
</evidence>
<feature type="domain" description="Yip1" evidence="7">
    <location>
        <begin position="43"/>
        <end position="229"/>
    </location>
</feature>
<dbReference type="GO" id="GO:0016020">
    <property type="term" value="C:membrane"/>
    <property type="evidence" value="ECO:0007669"/>
    <property type="project" value="UniProtKB-SubCell"/>
</dbReference>
<evidence type="ECO:0000256" key="2">
    <source>
        <dbReference type="ARBA" id="ARBA00022692"/>
    </source>
</evidence>
<keyword evidence="4 6" id="KW-0472">Membrane</keyword>
<feature type="transmembrane region" description="Helical" evidence="6">
    <location>
        <begin position="214"/>
        <end position="241"/>
    </location>
</feature>
<keyword evidence="9" id="KW-1185">Reference proteome</keyword>
<evidence type="ECO:0000256" key="5">
    <source>
        <dbReference type="SAM" id="MobiDB-lite"/>
    </source>
</evidence>
<comment type="subcellular location">
    <subcellularLocation>
        <location evidence="1">Membrane</location>
        <topology evidence="1">Multi-pass membrane protein</topology>
    </subcellularLocation>
</comment>
<organism evidence="8 9">
    <name type="scientific">Stieleria bergensis</name>
    <dbReference type="NCBI Taxonomy" id="2528025"/>
    <lineage>
        <taxon>Bacteria</taxon>
        <taxon>Pseudomonadati</taxon>
        <taxon>Planctomycetota</taxon>
        <taxon>Planctomycetia</taxon>
        <taxon>Pirellulales</taxon>
        <taxon>Pirellulaceae</taxon>
        <taxon>Stieleria</taxon>
    </lineage>
</organism>
<protein>
    <submittedName>
        <fullName evidence="8">Yip1 domain protein</fullName>
    </submittedName>
</protein>
<proteinExistence type="predicted"/>
<reference evidence="8 9" key="1">
    <citation type="submission" date="2019-02" db="EMBL/GenBank/DDBJ databases">
        <title>Deep-cultivation of Planctomycetes and their phenomic and genomic characterization uncovers novel biology.</title>
        <authorList>
            <person name="Wiegand S."/>
            <person name="Jogler M."/>
            <person name="Boedeker C."/>
            <person name="Pinto D."/>
            <person name="Vollmers J."/>
            <person name="Rivas-Marin E."/>
            <person name="Kohn T."/>
            <person name="Peeters S.H."/>
            <person name="Heuer A."/>
            <person name="Rast P."/>
            <person name="Oberbeckmann S."/>
            <person name="Bunk B."/>
            <person name="Jeske O."/>
            <person name="Meyerdierks A."/>
            <person name="Storesund J.E."/>
            <person name="Kallscheuer N."/>
            <person name="Luecker S."/>
            <person name="Lage O.M."/>
            <person name="Pohl T."/>
            <person name="Merkel B.J."/>
            <person name="Hornburger P."/>
            <person name="Mueller R.-W."/>
            <person name="Bruemmer F."/>
            <person name="Labrenz M."/>
            <person name="Spormann A.M."/>
            <person name="Op den Camp H."/>
            <person name="Overmann J."/>
            <person name="Amann R."/>
            <person name="Jetten M.S.M."/>
            <person name="Mascher T."/>
            <person name="Medema M.H."/>
            <person name="Devos D.P."/>
            <person name="Kaster A.-K."/>
            <person name="Ovreas L."/>
            <person name="Rohde M."/>
            <person name="Galperin M.Y."/>
            <person name="Jogler C."/>
        </authorList>
    </citation>
    <scope>NUCLEOTIDE SEQUENCE [LARGE SCALE GENOMIC DNA]</scope>
    <source>
        <strain evidence="8 9">SV_7m_r</strain>
    </source>
</reference>
<accession>A0A517SUM6</accession>
<feature type="compositionally biased region" description="Polar residues" evidence="5">
    <location>
        <begin position="8"/>
        <end position="30"/>
    </location>
</feature>
<sequence length="242" mass="26181">MQRDNDFVDQNNPYAAPVTQSTAWESQPTDDISNEELRPFVTMWLSPRRTVRHIISVNPELHVLLLICLGGIGGALDRFSTQNAGDDLPMTAILGSAVIFGPLGALFGLWIGSHLIRITGVWMGGIGDRVHIKTAMAWASVPTFFGMLFWIPQIVLLGPDMFTTEMPRVAANPILALPLLVMGIAEVILAIWAFILLCNAIAEVQGFRSAWRGFLNLLAAGLLVAIPVIGIAVLLMGLVAAT</sequence>
<dbReference type="EMBL" id="CP036272">
    <property type="protein sequence ID" value="QDT59827.1"/>
    <property type="molecule type" value="Genomic_DNA"/>
</dbReference>
<feature type="transmembrane region" description="Helical" evidence="6">
    <location>
        <begin position="88"/>
        <end position="111"/>
    </location>
</feature>
<evidence type="ECO:0000256" key="3">
    <source>
        <dbReference type="ARBA" id="ARBA00022989"/>
    </source>
</evidence>
<feature type="transmembrane region" description="Helical" evidence="6">
    <location>
        <begin position="57"/>
        <end position="76"/>
    </location>
</feature>
<evidence type="ECO:0000313" key="8">
    <source>
        <dbReference type="EMBL" id="QDT59827.1"/>
    </source>
</evidence>
<dbReference type="Proteomes" id="UP000315003">
    <property type="component" value="Chromosome"/>
</dbReference>
<evidence type="ECO:0000313" key="9">
    <source>
        <dbReference type="Proteomes" id="UP000315003"/>
    </source>
</evidence>
<gene>
    <name evidence="8" type="ORF">SV7mr_23390</name>
</gene>
<dbReference type="Pfam" id="PF04893">
    <property type="entry name" value="Yip1"/>
    <property type="match status" value="1"/>
</dbReference>
<dbReference type="InterPro" id="IPR006977">
    <property type="entry name" value="Yip1_dom"/>
</dbReference>